<keyword evidence="9" id="KW-1185">Reference proteome</keyword>
<keyword evidence="5" id="KW-1279">T cell receptor</keyword>
<reference evidence="8" key="1">
    <citation type="journal article" date="2023" name="Science">
        <title>Genome structures resolve the early diversification of teleost fishes.</title>
        <authorList>
            <person name="Parey E."/>
            <person name="Louis A."/>
            <person name="Montfort J."/>
            <person name="Bouchez O."/>
            <person name="Roques C."/>
            <person name="Iampietro C."/>
            <person name="Lluch J."/>
            <person name="Castinel A."/>
            <person name="Donnadieu C."/>
            <person name="Desvignes T."/>
            <person name="Floi Bucao C."/>
            <person name="Jouanno E."/>
            <person name="Wen M."/>
            <person name="Mejri S."/>
            <person name="Dirks R."/>
            <person name="Jansen H."/>
            <person name="Henkel C."/>
            <person name="Chen W.J."/>
            <person name="Zahm M."/>
            <person name="Cabau C."/>
            <person name="Klopp C."/>
            <person name="Thompson A.W."/>
            <person name="Robinson-Rechavi M."/>
            <person name="Braasch I."/>
            <person name="Lecointre G."/>
            <person name="Bobe J."/>
            <person name="Postlethwait J.H."/>
            <person name="Berthelot C."/>
            <person name="Roest Crollius H."/>
            <person name="Guiguen Y."/>
        </authorList>
    </citation>
    <scope>NUCLEOTIDE SEQUENCE</scope>
    <source>
        <strain evidence="8">Concon-B</strain>
    </source>
</reference>
<gene>
    <name evidence="8" type="ORF">COCON_G00091520</name>
</gene>
<dbReference type="SMART" id="SM00406">
    <property type="entry name" value="IGv"/>
    <property type="match status" value="1"/>
</dbReference>
<dbReference type="PROSITE" id="PS50835">
    <property type="entry name" value="IG_LIKE"/>
    <property type="match status" value="1"/>
</dbReference>
<dbReference type="EMBL" id="JAFJMO010000006">
    <property type="protein sequence ID" value="KAJ8274527.1"/>
    <property type="molecule type" value="Genomic_DNA"/>
</dbReference>
<proteinExistence type="predicted"/>
<evidence type="ECO:0000256" key="5">
    <source>
        <dbReference type="ARBA" id="ARBA00043266"/>
    </source>
</evidence>
<evidence type="ECO:0000313" key="8">
    <source>
        <dbReference type="EMBL" id="KAJ8274527.1"/>
    </source>
</evidence>
<dbReference type="InterPro" id="IPR051287">
    <property type="entry name" value="TCR_variable_region"/>
</dbReference>
<evidence type="ECO:0000256" key="1">
    <source>
        <dbReference type="ARBA" id="ARBA00022729"/>
    </source>
</evidence>
<evidence type="ECO:0000256" key="3">
    <source>
        <dbReference type="ARBA" id="ARBA00023170"/>
    </source>
</evidence>
<dbReference type="PANTHER" id="PTHR19367">
    <property type="entry name" value="T-CELL RECEPTOR ALPHA CHAIN V REGION"/>
    <property type="match status" value="1"/>
</dbReference>
<dbReference type="Proteomes" id="UP001152803">
    <property type="component" value="Unassembled WGS sequence"/>
</dbReference>
<feature type="non-terminal residue" evidence="8">
    <location>
        <position position="1"/>
    </location>
</feature>
<accession>A0A9Q1DL31</accession>
<dbReference type="Gene3D" id="2.60.40.10">
    <property type="entry name" value="Immunoglobulins"/>
    <property type="match status" value="1"/>
</dbReference>
<sequence length="109" mass="12288">MQLFKGLVLTVAFCISSGEVKLLSMTEGEQVPMECNFTTSSGNRYRFYWYRQKPGSALQFILRRGYSSETANFAEERFDATADESSGKTTLTISNLIPEDSALYYCALH</sequence>
<dbReference type="AlphaFoldDB" id="A0A9Q1DL31"/>
<protein>
    <recommendedName>
        <fullName evidence="7">Ig-like domain-containing protein</fullName>
    </recommendedName>
</protein>
<dbReference type="OrthoDB" id="9945523at2759"/>
<feature type="domain" description="Ig-like" evidence="7">
    <location>
        <begin position="18"/>
        <end position="109"/>
    </location>
</feature>
<name>A0A9Q1DL31_CONCO</name>
<dbReference type="Pfam" id="PF07686">
    <property type="entry name" value="V-set"/>
    <property type="match status" value="1"/>
</dbReference>
<feature type="signal peptide" evidence="6">
    <location>
        <begin position="1"/>
        <end position="18"/>
    </location>
</feature>
<dbReference type="InterPro" id="IPR013106">
    <property type="entry name" value="Ig_V-set"/>
</dbReference>
<comment type="caution">
    <text evidence="8">The sequence shown here is derived from an EMBL/GenBank/DDBJ whole genome shotgun (WGS) entry which is preliminary data.</text>
</comment>
<dbReference type="GO" id="GO:0002250">
    <property type="term" value="P:adaptive immune response"/>
    <property type="evidence" value="ECO:0007669"/>
    <property type="project" value="UniProtKB-KW"/>
</dbReference>
<feature type="chain" id="PRO_5040471111" description="Ig-like domain-containing protein" evidence="6">
    <location>
        <begin position="19"/>
        <end position="109"/>
    </location>
</feature>
<dbReference type="InterPro" id="IPR036179">
    <property type="entry name" value="Ig-like_dom_sf"/>
</dbReference>
<evidence type="ECO:0000256" key="2">
    <source>
        <dbReference type="ARBA" id="ARBA00023130"/>
    </source>
</evidence>
<keyword evidence="1 6" id="KW-0732">Signal</keyword>
<keyword evidence="3" id="KW-0675">Receptor</keyword>
<evidence type="ECO:0000256" key="4">
    <source>
        <dbReference type="ARBA" id="ARBA00023319"/>
    </source>
</evidence>
<keyword evidence="5" id="KW-0391">Immunity</keyword>
<dbReference type="PANTHER" id="PTHR19367:SF18">
    <property type="entry name" value="T CELL RECEPTOR ALPHA VARIABLE 16"/>
    <property type="match status" value="1"/>
</dbReference>
<keyword evidence="4" id="KW-0393">Immunoglobulin domain</keyword>
<dbReference type="InterPro" id="IPR007110">
    <property type="entry name" value="Ig-like_dom"/>
</dbReference>
<organism evidence="8 9">
    <name type="scientific">Conger conger</name>
    <name type="common">Conger eel</name>
    <name type="synonym">Muraena conger</name>
    <dbReference type="NCBI Taxonomy" id="82655"/>
    <lineage>
        <taxon>Eukaryota</taxon>
        <taxon>Metazoa</taxon>
        <taxon>Chordata</taxon>
        <taxon>Craniata</taxon>
        <taxon>Vertebrata</taxon>
        <taxon>Euteleostomi</taxon>
        <taxon>Actinopterygii</taxon>
        <taxon>Neopterygii</taxon>
        <taxon>Teleostei</taxon>
        <taxon>Anguilliformes</taxon>
        <taxon>Congridae</taxon>
        <taxon>Conger</taxon>
    </lineage>
</organism>
<dbReference type="SUPFAM" id="SSF48726">
    <property type="entry name" value="Immunoglobulin"/>
    <property type="match status" value="1"/>
</dbReference>
<keyword evidence="2" id="KW-1064">Adaptive immunity</keyword>
<evidence type="ECO:0000256" key="6">
    <source>
        <dbReference type="SAM" id="SignalP"/>
    </source>
</evidence>
<evidence type="ECO:0000259" key="7">
    <source>
        <dbReference type="PROSITE" id="PS50835"/>
    </source>
</evidence>
<evidence type="ECO:0000313" key="9">
    <source>
        <dbReference type="Proteomes" id="UP001152803"/>
    </source>
</evidence>
<dbReference type="InterPro" id="IPR013783">
    <property type="entry name" value="Ig-like_fold"/>
</dbReference>
<dbReference type="GO" id="GO:0042101">
    <property type="term" value="C:T cell receptor complex"/>
    <property type="evidence" value="ECO:0007669"/>
    <property type="project" value="UniProtKB-KW"/>
</dbReference>